<evidence type="ECO:0000259" key="1">
    <source>
        <dbReference type="Pfam" id="PF06048"/>
    </source>
</evidence>
<proteinExistence type="predicted"/>
<evidence type="ECO:0000313" key="3">
    <source>
        <dbReference type="Proteomes" id="UP001200247"/>
    </source>
</evidence>
<protein>
    <submittedName>
        <fullName evidence="2">DUF927 domain-containing protein</fullName>
    </submittedName>
</protein>
<gene>
    <name evidence="2" type="ORF">LH440_16000</name>
</gene>
<sequence length="604" mass="65195">MEVKHTVKQTDAERLANAASLPPDEASPFYDVLDGVLYYVGVKIDRDTGRPAHVPPLRLCDALEIIGRGIDSDGAHYRVLRWRSRGEGREQIHVMPAASIGEREGWAMLRRGGMAVATGRGALEKLADYLQSHGSEKLHHVTETGGWNHGAYVLPSGEIIGEPKRPLFYHGDTSHARAYAASGTAQDWRDSVARLSRGNSRPMLAIGCALAAPLLHLVDMESGGFHLYGDSGDGKTTTAKAGASVWGHPQEQTLNWDSTALALSNAAAARNDGLMLLDEVGQGSAEAVSMAAYRLFNGTGKMQGAKDGGNRGMLRWRVLALSTGEEPLYEFLTAGGRRVKAGQEVRLPSIPANAGAGHGAFEVLHEHRTAGQLAEALEAAALGHHGAAGRDFVATIAASLPAIAQRLKAAVNAWRDSLPPEASGQARRVTARFAIVAEALEIATEQGLTGWDAGEGTDAVRRCHSAWLHRYGMGKREDVQLVEQAAAFFATHGFARFIDLLAAQGPDEPHMPNCAGYRKRDKEGGLYFLVHPHVFADEIAHGFDKVKAAEVLHRAGMLTRAKDGKWQGVHRTPDYPTARRFYRFDRTAPMDDDAQAEHDTGPPL</sequence>
<dbReference type="Proteomes" id="UP001200247">
    <property type="component" value="Unassembled WGS sequence"/>
</dbReference>
<name>A0ABD4SV78_9NEIS</name>
<reference evidence="2 3" key="1">
    <citation type="submission" date="2021-10" db="EMBL/GenBank/DDBJ databases">
        <title>Whole-genome sequencing analysis of Laribacter hongkongensis: virulence gene profiles, carbohydrate-active enzyme prediction, and antimicrobial resistance characterization.</title>
        <authorList>
            <person name="Yuan P."/>
            <person name="Zhan Y."/>
            <person name="Chen D."/>
        </authorList>
    </citation>
    <scope>NUCLEOTIDE SEQUENCE [LARGE SCALE GENOMIC DNA]</scope>
    <source>
        <strain evidence="2 3">W67</strain>
    </source>
</reference>
<dbReference type="EMBL" id="JAJAXM010000055">
    <property type="protein sequence ID" value="MCG9027369.1"/>
    <property type="molecule type" value="Genomic_DNA"/>
</dbReference>
<dbReference type="AlphaFoldDB" id="A0ABD4SV78"/>
<dbReference type="Pfam" id="PF06048">
    <property type="entry name" value="DUF927"/>
    <property type="match status" value="1"/>
</dbReference>
<dbReference type="RefSeq" id="WP_239894653.1">
    <property type="nucleotide sequence ID" value="NZ_JAJAXM010000055.1"/>
</dbReference>
<accession>A0ABD4SV78</accession>
<dbReference type="InterPro" id="IPR009270">
    <property type="entry name" value="DUF927"/>
</dbReference>
<comment type="caution">
    <text evidence="2">The sequence shown here is derived from an EMBL/GenBank/DDBJ whole genome shotgun (WGS) entry which is preliminary data.</text>
</comment>
<feature type="domain" description="DUF927" evidence="1">
    <location>
        <begin position="53"/>
        <end position="311"/>
    </location>
</feature>
<evidence type="ECO:0000313" key="2">
    <source>
        <dbReference type="EMBL" id="MCG9027369.1"/>
    </source>
</evidence>
<organism evidence="2 3">
    <name type="scientific">Laribacter hongkongensis</name>
    <dbReference type="NCBI Taxonomy" id="168471"/>
    <lineage>
        <taxon>Bacteria</taxon>
        <taxon>Pseudomonadati</taxon>
        <taxon>Pseudomonadota</taxon>
        <taxon>Betaproteobacteria</taxon>
        <taxon>Neisseriales</taxon>
        <taxon>Aquaspirillaceae</taxon>
        <taxon>Laribacter</taxon>
    </lineage>
</organism>